<dbReference type="STRING" id="270498.CHK_2634"/>
<dbReference type="InterPro" id="IPR001761">
    <property type="entry name" value="Peripla_BP/Lac1_sug-bd_dom"/>
</dbReference>
<keyword evidence="6" id="KW-1185">Reference proteome</keyword>
<name>A0A0M2NFT4_9FIRM</name>
<dbReference type="GO" id="GO:0000976">
    <property type="term" value="F:transcription cis-regulatory region binding"/>
    <property type="evidence" value="ECO:0007669"/>
    <property type="project" value="TreeGrafter"/>
</dbReference>
<dbReference type="InterPro" id="IPR028082">
    <property type="entry name" value="Peripla_BP_I"/>
</dbReference>
<dbReference type="PANTHER" id="PTHR30146">
    <property type="entry name" value="LACI-RELATED TRANSCRIPTIONAL REPRESSOR"/>
    <property type="match status" value="1"/>
</dbReference>
<evidence type="ECO:0000313" key="5">
    <source>
        <dbReference type="EMBL" id="KKI49826.1"/>
    </source>
</evidence>
<dbReference type="PROSITE" id="PS50932">
    <property type="entry name" value="HTH_LACI_2"/>
    <property type="match status" value="1"/>
</dbReference>
<dbReference type="CDD" id="cd01392">
    <property type="entry name" value="HTH_LacI"/>
    <property type="match status" value="1"/>
</dbReference>
<dbReference type="Pfam" id="PF00356">
    <property type="entry name" value="LacI"/>
    <property type="match status" value="1"/>
</dbReference>
<dbReference type="PANTHER" id="PTHR30146:SF109">
    <property type="entry name" value="HTH-TYPE TRANSCRIPTIONAL REGULATOR GALS"/>
    <property type="match status" value="1"/>
</dbReference>
<proteinExistence type="predicted"/>
<reference evidence="5 6" key="1">
    <citation type="submission" date="2015-04" db="EMBL/GenBank/DDBJ databases">
        <title>Draft genome sequence of bacteremic isolate Catabacter hongkongensis type strain HKU16T.</title>
        <authorList>
            <person name="Lau S.K."/>
            <person name="Teng J.L."/>
            <person name="Huang Y."/>
            <person name="Curreem S.O."/>
            <person name="Tsui S.K."/>
            <person name="Woo P.C."/>
        </authorList>
    </citation>
    <scope>NUCLEOTIDE SEQUENCE [LARGE SCALE GENOMIC DNA]</scope>
    <source>
        <strain evidence="5 6">HKU16</strain>
    </source>
</reference>
<evidence type="ECO:0000256" key="1">
    <source>
        <dbReference type="ARBA" id="ARBA00023015"/>
    </source>
</evidence>
<dbReference type="SUPFAM" id="SSF53822">
    <property type="entry name" value="Periplasmic binding protein-like I"/>
    <property type="match status" value="1"/>
</dbReference>
<evidence type="ECO:0000256" key="3">
    <source>
        <dbReference type="ARBA" id="ARBA00023163"/>
    </source>
</evidence>
<protein>
    <submittedName>
        <fullName evidence="5">Ribose operon repressor</fullName>
    </submittedName>
</protein>
<dbReference type="SMART" id="SM00354">
    <property type="entry name" value="HTH_LACI"/>
    <property type="match status" value="1"/>
</dbReference>
<sequence>MDKNVDGKKRITIKDVAMKAGVTSAVVSRVFNKDKTLNIREETRRAVDQAILELNYAPNSVARSLRMHSSNMIGVVIADVMNPFFTEIVKGIQLAAREAGYGIVLCDTGDNPEEEKEYIRILQSQFVEGIILGSSYVEDDVVRVFEKSDIKYVMVNRASANASAPYVRTNDIGGMMDMVEHLVQMGHTKIAHLSGPLFVDTAIRRLEGYRKGLKKAGIEYNSGYVLETKYDEESGYRACKELLKLEERPTAICAGNDMVAIGAMRAIKSEGLSIPEDISVAGYNDIWVAPLLAPSLTTMNTPLLEMGGITFRMLRDLIKGELDVQKKITLEPELVVRESTGPVREK</sequence>
<dbReference type="CDD" id="cd06267">
    <property type="entry name" value="PBP1_LacI_sugar_binding-like"/>
    <property type="match status" value="1"/>
</dbReference>
<dbReference type="EMBL" id="LAYJ01000116">
    <property type="protein sequence ID" value="KKI49826.1"/>
    <property type="molecule type" value="Genomic_DNA"/>
</dbReference>
<dbReference type="InterPro" id="IPR000843">
    <property type="entry name" value="HTH_LacI"/>
</dbReference>
<keyword evidence="2" id="KW-0238">DNA-binding</keyword>
<dbReference type="Gene3D" id="1.10.260.40">
    <property type="entry name" value="lambda repressor-like DNA-binding domains"/>
    <property type="match status" value="1"/>
</dbReference>
<dbReference type="PATRIC" id="fig|270498.16.peg.1690"/>
<evidence type="ECO:0000313" key="6">
    <source>
        <dbReference type="Proteomes" id="UP000034076"/>
    </source>
</evidence>
<dbReference type="Pfam" id="PF00532">
    <property type="entry name" value="Peripla_BP_1"/>
    <property type="match status" value="1"/>
</dbReference>
<dbReference type="Proteomes" id="UP000034076">
    <property type="component" value="Unassembled WGS sequence"/>
</dbReference>
<organism evidence="5 6">
    <name type="scientific">Christensenella hongkongensis</name>
    <dbReference type="NCBI Taxonomy" id="270498"/>
    <lineage>
        <taxon>Bacteria</taxon>
        <taxon>Bacillati</taxon>
        <taxon>Bacillota</taxon>
        <taxon>Clostridia</taxon>
        <taxon>Christensenellales</taxon>
        <taxon>Christensenellaceae</taxon>
        <taxon>Christensenella</taxon>
    </lineage>
</organism>
<dbReference type="InterPro" id="IPR010982">
    <property type="entry name" value="Lambda_DNA-bd_dom_sf"/>
</dbReference>
<keyword evidence="1" id="KW-0805">Transcription regulation</keyword>
<dbReference type="RefSeq" id="WP_046444448.1">
    <property type="nucleotide sequence ID" value="NZ_JAXDTA010000083.1"/>
</dbReference>
<gene>
    <name evidence="5" type="ORF">CHK_2634</name>
</gene>
<dbReference type="OrthoDB" id="9789891at2"/>
<dbReference type="SUPFAM" id="SSF47413">
    <property type="entry name" value="lambda repressor-like DNA-binding domains"/>
    <property type="match status" value="1"/>
</dbReference>
<comment type="caution">
    <text evidence="5">The sequence shown here is derived from an EMBL/GenBank/DDBJ whole genome shotgun (WGS) entry which is preliminary data.</text>
</comment>
<accession>A0A0M2NFT4</accession>
<keyword evidence="3" id="KW-0804">Transcription</keyword>
<dbReference type="GO" id="GO:0003700">
    <property type="term" value="F:DNA-binding transcription factor activity"/>
    <property type="evidence" value="ECO:0007669"/>
    <property type="project" value="TreeGrafter"/>
</dbReference>
<evidence type="ECO:0000259" key="4">
    <source>
        <dbReference type="PROSITE" id="PS50932"/>
    </source>
</evidence>
<dbReference type="AlphaFoldDB" id="A0A0M2NFT4"/>
<dbReference type="Gene3D" id="3.40.50.2300">
    <property type="match status" value="2"/>
</dbReference>
<feature type="domain" description="HTH lacI-type" evidence="4">
    <location>
        <begin position="11"/>
        <end position="67"/>
    </location>
</feature>
<evidence type="ECO:0000256" key="2">
    <source>
        <dbReference type="ARBA" id="ARBA00023125"/>
    </source>
</evidence>